<organism evidence="1 2">
    <name type="scientific">Roseburia intestinalis L1-82</name>
    <dbReference type="NCBI Taxonomy" id="536231"/>
    <lineage>
        <taxon>Bacteria</taxon>
        <taxon>Bacillati</taxon>
        <taxon>Bacillota</taxon>
        <taxon>Clostridia</taxon>
        <taxon>Lachnospirales</taxon>
        <taxon>Lachnospiraceae</taxon>
        <taxon>Roseburia</taxon>
    </lineage>
</organism>
<sequence length="44" mass="5046">MLVAYSFLCYSDVRMTPFYEMMFQITNKSVSAVYSHGRLTGNGE</sequence>
<proteinExistence type="predicted"/>
<evidence type="ECO:0000313" key="1">
    <source>
        <dbReference type="EMBL" id="EEU99433.1"/>
    </source>
</evidence>
<gene>
    <name evidence="1" type="ORF">ROSINTL182_08695</name>
</gene>
<dbReference type="AlphaFoldDB" id="C7GFI8"/>
<name>C7GFI8_9FIRM</name>
<protein>
    <submittedName>
        <fullName evidence="1">Uncharacterized protein</fullName>
    </submittedName>
</protein>
<reference evidence="1 2" key="1">
    <citation type="submission" date="2009-08" db="EMBL/GenBank/DDBJ databases">
        <authorList>
            <person name="Weinstock G."/>
            <person name="Sodergren E."/>
            <person name="Clifton S."/>
            <person name="Fulton L."/>
            <person name="Fulton B."/>
            <person name="Courtney L."/>
            <person name="Fronick C."/>
            <person name="Harrison M."/>
            <person name="Strong C."/>
            <person name="Farmer C."/>
            <person name="Delahaunty K."/>
            <person name="Markovic C."/>
            <person name="Hall O."/>
            <person name="Minx P."/>
            <person name="Tomlinson C."/>
            <person name="Mitreva M."/>
            <person name="Nelson J."/>
            <person name="Hou S."/>
            <person name="Wollam A."/>
            <person name="Pepin K.H."/>
            <person name="Johnson M."/>
            <person name="Bhonagiri V."/>
            <person name="Nash W.E."/>
            <person name="Warren W."/>
            <person name="Chinwalla A."/>
            <person name="Mardis E.R."/>
            <person name="Wilson R.K."/>
        </authorList>
    </citation>
    <scope>NUCLEOTIDE SEQUENCE [LARGE SCALE GENOMIC DNA]</scope>
    <source>
        <strain evidence="1 2">L1-82</strain>
    </source>
</reference>
<dbReference type="Proteomes" id="UP000004828">
    <property type="component" value="Unassembled WGS sequence"/>
</dbReference>
<accession>C7GFI8</accession>
<dbReference type="HOGENOM" id="CLU_3221531_0_0_9"/>
<comment type="caution">
    <text evidence="1">The sequence shown here is derived from an EMBL/GenBank/DDBJ whole genome shotgun (WGS) entry which is preliminary data.</text>
</comment>
<dbReference type="EMBL" id="ABYJ02000206">
    <property type="protein sequence ID" value="EEU99433.1"/>
    <property type="molecule type" value="Genomic_DNA"/>
</dbReference>
<evidence type="ECO:0000313" key="2">
    <source>
        <dbReference type="Proteomes" id="UP000004828"/>
    </source>
</evidence>